<proteinExistence type="inferred from homology"/>
<organism evidence="6 7">
    <name type="scientific">Kuraishia capsulata CBS 1993</name>
    <dbReference type="NCBI Taxonomy" id="1382522"/>
    <lineage>
        <taxon>Eukaryota</taxon>
        <taxon>Fungi</taxon>
        <taxon>Dikarya</taxon>
        <taxon>Ascomycota</taxon>
        <taxon>Saccharomycotina</taxon>
        <taxon>Pichiomycetes</taxon>
        <taxon>Pichiales</taxon>
        <taxon>Pichiaceae</taxon>
        <taxon>Kuraishia</taxon>
    </lineage>
</organism>
<dbReference type="RefSeq" id="XP_022457181.1">
    <property type="nucleotide sequence ID" value="XM_022605743.1"/>
</dbReference>
<sequence>MMFMLKSTAWLATLQSSTRSFGSLRPALYAAISSSTAPALETNVKSETNRLEKTLTKFWEKVDVTEDSEGIHVQLDGKTLKTPLGNRLILPPTKAPLAHLIAHEWKNLQTLTIKPYTVPLTSVAARAVDLKYVEETKDPEVAAKMGTADDVKESLLRYLDTDTLLVFSPHHEYQGKLRSAQEEIYRPIIKSMEDYFARHAGVEKLVFSYLDTEKDGLRGNMQTEETKDAVRKWLKNLSVWELVALEKATLTVKSFLAGTAILRANHPAETERLSIHDVAKAADLETIFQTERWGEVEDTHDVDKVDIVRNLATAALVCHDH</sequence>
<dbReference type="GO" id="GO:0019904">
    <property type="term" value="F:protein domain specific binding"/>
    <property type="evidence" value="ECO:0007669"/>
    <property type="project" value="EnsemblFungi"/>
</dbReference>
<accession>W6MGF4</accession>
<dbReference type="OrthoDB" id="5322896at2759"/>
<dbReference type="Gene3D" id="1.10.3580.10">
    <property type="entry name" value="ATP12 ATPase"/>
    <property type="match status" value="1"/>
</dbReference>
<dbReference type="InterPro" id="IPR042272">
    <property type="entry name" value="ATP12_ATP_synth-F1-assembly_N"/>
</dbReference>
<comment type="subcellular location">
    <subcellularLocation>
        <location evidence="1">Mitochondrion</location>
    </subcellularLocation>
</comment>
<evidence type="ECO:0000313" key="6">
    <source>
        <dbReference type="EMBL" id="CDK25169.1"/>
    </source>
</evidence>
<evidence type="ECO:0000256" key="1">
    <source>
        <dbReference type="ARBA" id="ARBA00004173"/>
    </source>
</evidence>
<name>W6MGF4_9ASCO</name>
<dbReference type="PANTHER" id="PTHR21013">
    <property type="entry name" value="ATP SYNTHASE MITOCHONDRIAL F1 COMPLEX ASSEMBLY FACTOR 2/ATP12 PROTEIN, MITOCHONDRIAL PRECURSOR"/>
    <property type="match status" value="1"/>
</dbReference>
<dbReference type="GO" id="GO:0005759">
    <property type="term" value="C:mitochondrial matrix"/>
    <property type="evidence" value="ECO:0007669"/>
    <property type="project" value="EnsemblFungi"/>
</dbReference>
<dbReference type="Gene3D" id="3.30.2180.10">
    <property type="entry name" value="ATP12-like"/>
    <property type="match status" value="1"/>
</dbReference>
<evidence type="ECO:0000256" key="4">
    <source>
        <dbReference type="ARBA" id="ARBA00023128"/>
    </source>
</evidence>
<dbReference type="InterPro" id="IPR011419">
    <property type="entry name" value="ATP12_ATP_synth-F1-assembly"/>
</dbReference>
<dbReference type="EMBL" id="HG793125">
    <property type="protein sequence ID" value="CDK25169.1"/>
    <property type="molecule type" value="Genomic_DNA"/>
</dbReference>
<reference evidence="6" key="1">
    <citation type="submission" date="2013-12" db="EMBL/GenBank/DDBJ databases">
        <authorList>
            <person name="Genoscope - CEA"/>
        </authorList>
    </citation>
    <scope>NUCLEOTIDE SEQUENCE</scope>
    <source>
        <strain evidence="6">CBS 1993</strain>
    </source>
</reference>
<keyword evidence="4" id="KW-0496">Mitochondrion</keyword>
<dbReference type="AlphaFoldDB" id="W6MGF4"/>
<dbReference type="Proteomes" id="UP000019384">
    <property type="component" value="Unassembled WGS sequence"/>
</dbReference>
<dbReference type="STRING" id="1382522.W6MGF4"/>
<reference evidence="6" key="2">
    <citation type="submission" date="2014-02" db="EMBL/GenBank/DDBJ databases">
        <title>Complete DNA sequence of /Kuraishia capsulata/ illustrates novel genomic features among budding yeasts (/Saccharomycotina/).</title>
        <authorList>
            <person name="Morales L."/>
            <person name="Noel B."/>
            <person name="Porcel B."/>
            <person name="Marcet-Houben M."/>
            <person name="Hullo M-F."/>
            <person name="Sacerdot C."/>
            <person name="Tekaia F."/>
            <person name="Leh-Louis V."/>
            <person name="Despons L."/>
            <person name="Khanna V."/>
            <person name="Aury J-M."/>
            <person name="Barbe V."/>
            <person name="Couloux A."/>
            <person name="Labadie K."/>
            <person name="Pelletier E."/>
            <person name="Souciet J-L."/>
            <person name="Boekhout T."/>
            <person name="Gabaldon T."/>
            <person name="Wincker P."/>
            <person name="Dujon B."/>
        </authorList>
    </citation>
    <scope>NUCLEOTIDE SEQUENCE</scope>
    <source>
        <strain evidence="6">CBS 1993</strain>
    </source>
</reference>
<protein>
    <submittedName>
        <fullName evidence="6">Uncharacterized protein</fullName>
    </submittedName>
</protein>
<dbReference type="HOGENOM" id="CLU_047893_1_1_1"/>
<keyword evidence="7" id="KW-1185">Reference proteome</keyword>
<evidence type="ECO:0000256" key="2">
    <source>
        <dbReference type="ARBA" id="ARBA00008231"/>
    </source>
</evidence>
<dbReference type="GO" id="GO:0033615">
    <property type="term" value="P:mitochondrial proton-transporting ATP synthase complex assembly"/>
    <property type="evidence" value="ECO:0007669"/>
    <property type="project" value="EnsemblFungi"/>
</dbReference>
<dbReference type="SUPFAM" id="SSF160909">
    <property type="entry name" value="ATP12-like"/>
    <property type="match status" value="1"/>
</dbReference>
<comment type="similarity">
    <text evidence="2">Belongs to the ATP12 family.</text>
</comment>
<evidence type="ECO:0000256" key="3">
    <source>
        <dbReference type="ARBA" id="ARBA00022946"/>
    </source>
</evidence>
<dbReference type="GeneID" id="34518569"/>
<keyword evidence="5" id="KW-0143">Chaperone</keyword>
<evidence type="ECO:0000256" key="5">
    <source>
        <dbReference type="ARBA" id="ARBA00023186"/>
    </source>
</evidence>
<dbReference type="PANTHER" id="PTHR21013:SF10">
    <property type="entry name" value="ATP SYNTHASE MITOCHONDRIAL F1 COMPLEX ASSEMBLY FACTOR 2"/>
    <property type="match status" value="1"/>
</dbReference>
<dbReference type="Pfam" id="PF07542">
    <property type="entry name" value="ATP12"/>
    <property type="match status" value="1"/>
</dbReference>
<dbReference type="InterPro" id="IPR023335">
    <property type="entry name" value="ATP12_ortho_dom_sf"/>
</dbReference>
<evidence type="ECO:0000313" key="7">
    <source>
        <dbReference type="Proteomes" id="UP000019384"/>
    </source>
</evidence>
<gene>
    <name evidence="6" type="ORF">KUCA_T00001136001</name>
</gene>
<keyword evidence="3" id="KW-0809">Transit peptide</keyword>